<feature type="transmembrane region" description="Helical" evidence="2">
    <location>
        <begin position="245"/>
        <end position="264"/>
    </location>
</feature>
<feature type="transmembrane region" description="Helical" evidence="2">
    <location>
        <begin position="329"/>
        <end position="347"/>
    </location>
</feature>
<gene>
    <name evidence="4" type="ORF">SAMN06269250_2203</name>
</gene>
<feature type="domain" description="Peptidase M1 membrane alanine aminopeptidase" evidence="3">
    <location>
        <begin position="891"/>
        <end position="1077"/>
    </location>
</feature>
<sequence>MNWLSILRFEFRYRRNRPATYLFFSLLLALSFTLVTTDVLKGLSGGAIKDNATTVINQLSLLLFLIMGVFMASAIMGVAVVRDFEHRTDSLFFTKPIRTWEYLAGRYLGAMLLLLLTLLAIPLGMMAGEAAPWREAERLLPFRAISYWQPYWTMLVPNALIVGSLFFAVGALSRKMLVVFTQGMGLLMLYLLSGILLSQLDRRETAALLDPFGLRAVGYLTQYWSIAQQNNQLVTLSDTLLWNRLLWLGVALLMLGVTFRFFSYQTSGGLMVRKRPLADGILPSGGGINQRQPIHALPQSVKHRYGTWVRISDLGRLTLFYARLIGKDLPFMALSLGGLGMFLFVALDDAGGWYGSRTLPTTYVMLNKMSIFTGLFLFILMVLYVGDLIWKERDVRINLIHDALPVPNWVVLLSKYLGLGLAFVLLLTLAIGIGALIQVVKGGASLIDWSVYAVSLYGDALGGLLIFMLLGFFIHTLVNNKFAGHALLILFFVALGVVSYLGVEHRLLLFDSASLGLYSDMNGFGHNVTPFSWTSLYWSAFGALLFATAVVLSVRGSDELFKLRLRIGRHQLTRPVLTFGLAILIVFVSSGSYIYYNTNVLNEYQNSKTGEAQQAAYEKTLKQYDGLPQPRITAIVVQVDLFPETRDFMAKGHYMLKNKTKVPIRTLHLQTYPADEMQVKQLSLSVPNRLDTKYIADYAYRMYQLDTPLQPGDSLKLDFQLLYRTSGFKNGGTNIDIVQNGTFFTNQYFPGIGYNENYELASDDTRREHGLKPKERQRAQTDSTGRRQSVMGGDADQVRFAMTLSTAPDQIAIAPGYLQKEWRQTGPDGQPRRYFRYEMDAPIANFYSIVSARYQIKKERYTSPGGQLVSLEIYYHRGHTKNLDRMMRGMKAALDYYQSNYGPFQHRQLRIMEFPRYRGYAQSFANTIPFGEDMGFVSNINDETDIDIPFFVTAHETAHQWWGHQVTEADVKGSAMLSESLSEYSALMVMKHHYPKERMQEFLSYELDYYLRGRQTESKKEQPLAQCEGQQYIHYNKGALVLYALQDQIGENRLNQALRTYRDRWNAATVAQTGIYPTAADLTAELRAVTPDSVRGLLDDWVNAITLYELKAEQVKMKPVGKQFEVTLDLSVEKVRADSLGNETRRPLNEWIWIGVYAPKAKGSTVDKLLYYQRHHITKPKQSITVRVNQQPDRAGIDPLNLLIDRHPRDNIKTI</sequence>
<feature type="transmembrane region" description="Helical" evidence="2">
    <location>
        <begin position="416"/>
        <end position="437"/>
    </location>
</feature>
<dbReference type="OrthoDB" id="100605at2"/>
<dbReference type="Proteomes" id="UP000219452">
    <property type="component" value="Unassembled WGS sequence"/>
</dbReference>
<dbReference type="Gene3D" id="1.10.390.10">
    <property type="entry name" value="Neutral Protease Domain 2"/>
    <property type="match status" value="1"/>
</dbReference>
<feature type="transmembrane region" description="Helical" evidence="2">
    <location>
        <begin position="449"/>
        <end position="474"/>
    </location>
</feature>
<name>A0A286FIL1_9BACT</name>
<dbReference type="PANTHER" id="PTHR43471">
    <property type="entry name" value="ABC TRANSPORTER PERMEASE"/>
    <property type="match status" value="1"/>
</dbReference>
<dbReference type="SUPFAM" id="SSF55486">
    <property type="entry name" value="Metalloproteases ('zincins'), catalytic domain"/>
    <property type="match status" value="1"/>
</dbReference>
<reference evidence="5" key="1">
    <citation type="submission" date="2017-09" db="EMBL/GenBank/DDBJ databases">
        <authorList>
            <person name="Varghese N."/>
            <person name="Submissions S."/>
        </authorList>
    </citation>
    <scope>NUCLEOTIDE SEQUENCE [LARGE SCALE GENOMIC DNA]</scope>
    <source>
        <strain evidence="5">DSM 29961</strain>
    </source>
</reference>
<dbReference type="GO" id="GO:0008270">
    <property type="term" value="F:zinc ion binding"/>
    <property type="evidence" value="ECO:0007669"/>
    <property type="project" value="InterPro"/>
</dbReference>
<keyword evidence="2" id="KW-0472">Membrane</keyword>
<feature type="region of interest" description="Disordered" evidence="1">
    <location>
        <begin position="764"/>
        <end position="791"/>
    </location>
</feature>
<organism evidence="4 5">
    <name type="scientific">Spirosoma fluviale</name>
    <dbReference type="NCBI Taxonomy" id="1597977"/>
    <lineage>
        <taxon>Bacteria</taxon>
        <taxon>Pseudomonadati</taxon>
        <taxon>Bacteroidota</taxon>
        <taxon>Cytophagia</taxon>
        <taxon>Cytophagales</taxon>
        <taxon>Cytophagaceae</taxon>
        <taxon>Spirosoma</taxon>
    </lineage>
</organism>
<feature type="transmembrane region" description="Helical" evidence="2">
    <location>
        <begin position="369"/>
        <end position="390"/>
    </location>
</feature>
<evidence type="ECO:0000313" key="4">
    <source>
        <dbReference type="EMBL" id="SOD82624.1"/>
    </source>
</evidence>
<dbReference type="InterPro" id="IPR027268">
    <property type="entry name" value="Peptidase_M4/M1_CTD_sf"/>
</dbReference>
<protein>
    <submittedName>
        <fullName evidence="4">Peptidase family M1</fullName>
    </submittedName>
</protein>
<keyword evidence="2" id="KW-1133">Transmembrane helix</keyword>
<evidence type="ECO:0000313" key="5">
    <source>
        <dbReference type="Proteomes" id="UP000219452"/>
    </source>
</evidence>
<feature type="transmembrane region" description="Helical" evidence="2">
    <location>
        <begin position="102"/>
        <end position="127"/>
    </location>
</feature>
<evidence type="ECO:0000256" key="1">
    <source>
        <dbReference type="SAM" id="MobiDB-lite"/>
    </source>
</evidence>
<evidence type="ECO:0000256" key="2">
    <source>
        <dbReference type="SAM" id="Phobius"/>
    </source>
</evidence>
<proteinExistence type="predicted"/>
<feature type="transmembrane region" description="Helical" evidence="2">
    <location>
        <begin position="486"/>
        <end position="503"/>
    </location>
</feature>
<feature type="transmembrane region" description="Helical" evidence="2">
    <location>
        <begin position="536"/>
        <end position="554"/>
    </location>
</feature>
<feature type="transmembrane region" description="Helical" evidence="2">
    <location>
        <begin position="176"/>
        <end position="197"/>
    </location>
</feature>
<dbReference type="EMBL" id="OCNH01000001">
    <property type="protein sequence ID" value="SOD82624.1"/>
    <property type="molecule type" value="Genomic_DNA"/>
</dbReference>
<feature type="transmembrane region" description="Helical" evidence="2">
    <location>
        <begin position="61"/>
        <end position="81"/>
    </location>
</feature>
<dbReference type="AlphaFoldDB" id="A0A286FIL1"/>
<evidence type="ECO:0000259" key="3">
    <source>
        <dbReference type="Pfam" id="PF01433"/>
    </source>
</evidence>
<dbReference type="Pfam" id="PF01433">
    <property type="entry name" value="Peptidase_M1"/>
    <property type="match status" value="1"/>
</dbReference>
<keyword evidence="5" id="KW-1185">Reference proteome</keyword>
<dbReference type="RefSeq" id="WP_097125747.1">
    <property type="nucleotide sequence ID" value="NZ_OCNH01000001.1"/>
</dbReference>
<feature type="compositionally biased region" description="Basic and acidic residues" evidence="1">
    <location>
        <begin position="764"/>
        <end position="779"/>
    </location>
</feature>
<feature type="transmembrane region" description="Helical" evidence="2">
    <location>
        <begin position="575"/>
        <end position="596"/>
    </location>
</feature>
<accession>A0A286FIL1</accession>
<dbReference type="GO" id="GO:0008237">
    <property type="term" value="F:metallopeptidase activity"/>
    <property type="evidence" value="ECO:0007669"/>
    <property type="project" value="InterPro"/>
</dbReference>
<keyword evidence="2" id="KW-0812">Transmembrane</keyword>
<dbReference type="InterPro" id="IPR014782">
    <property type="entry name" value="Peptidase_M1_dom"/>
</dbReference>
<dbReference type="PANTHER" id="PTHR43471:SF1">
    <property type="entry name" value="ABC TRANSPORTER PERMEASE PROTEIN NOSY-RELATED"/>
    <property type="match status" value="1"/>
</dbReference>
<feature type="transmembrane region" description="Helical" evidence="2">
    <location>
        <begin position="147"/>
        <end position="169"/>
    </location>
</feature>